<dbReference type="GO" id="GO:0015293">
    <property type="term" value="F:symporter activity"/>
    <property type="evidence" value="ECO:0007669"/>
    <property type="project" value="UniProtKB-KW"/>
</dbReference>
<evidence type="ECO:0000256" key="8">
    <source>
        <dbReference type="ARBA" id="ARBA00023053"/>
    </source>
</evidence>
<keyword evidence="7 14" id="KW-1133">Transmembrane helix</keyword>
<dbReference type="EMBL" id="JACHXM010000010">
    <property type="protein sequence ID" value="MBB3141552.1"/>
    <property type="molecule type" value="Genomic_DNA"/>
</dbReference>
<dbReference type="AlphaFoldDB" id="A0A7W5BYL1"/>
<keyword evidence="8" id="KW-0915">Sodium</keyword>
<evidence type="ECO:0000256" key="9">
    <source>
        <dbReference type="ARBA" id="ARBA00023065"/>
    </source>
</evidence>
<evidence type="ECO:0000256" key="13">
    <source>
        <dbReference type="RuleBase" id="RU362091"/>
    </source>
</evidence>
<evidence type="ECO:0000256" key="10">
    <source>
        <dbReference type="ARBA" id="ARBA00023136"/>
    </source>
</evidence>
<keyword evidence="3" id="KW-0813">Transport</keyword>
<dbReference type="PANTHER" id="PTHR48086">
    <property type="entry name" value="SODIUM/PROLINE SYMPORTER-RELATED"/>
    <property type="match status" value="1"/>
</dbReference>
<comment type="catalytic activity">
    <reaction evidence="12">
        <text>L-proline(in) + Na(+)(in) = L-proline(out) + Na(+)(out)</text>
        <dbReference type="Rhea" id="RHEA:28967"/>
        <dbReference type="ChEBI" id="CHEBI:29101"/>
        <dbReference type="ChEBI" id="CHEBI:60039"/>
    </reaction>
</comment>
<keyword evidence="16" id="KW-1185">Reference proteome</keyword>
<dbReference type="InterPro" id="IPR038377">
    <property type="entry name" value="Na/Glc_symporter_sf"/>
</dbReference>
<comment type="similarity">
    <text evidence="2 13">Belongs to the sodium:solute symporter (SSF) (TC 2.A.21) family.</text>
</comment>
<evidence type="ECO:0000256" key="14">
    <source>
        <dbReference type="SAM" id="Phobius"/>
    </source>
</evidence>
<feature type="transmembrane region" description="Helical" evidence="14">
    <location>
        <begin position="445"/>
        <end position="463"/>
    </location>
</feature>
<dbReference type="Gene3D" id="1.20.1730.10">
    <property type="entry name" value="Sodium/glucose cotransporter"/>
    <property type="match status" value="1"/>
</dbReference>
<keyword evidence="10 14" id="KW-0472">Membrane</keyword>
<evidence type="ECO:0000313" key="16">
    <source>
        <dbReference type="Proteomes" id="UP000525987"/>
    </source>
</evidence>
<keyword evidence="4" id="KW-1003">Cell membrane</keyword>
<organism evidence="15 16">
    <name type="scientific">Halomonas organivorans</name>
    <dbReference type="NCBI Taxonomy" id="257772"/>
    <lineage>
        <taxon>Bacteria</taxon>
        <taxon>Pseudomonadati</taxon>
        <taxon>Pseudomonadota</taxon>
        <taxon>Gammaproteobacteria</taxon>
        <taxon>Oceanospirillales</taxon>
        <taxon>Halomonadaceae</taxon>
        <taxon>Halomonas</taxon>
    </lineage>
</organism>
<dbReference type="Proteomes" id="UP000525987">
    <property type="component" value="Unassembled WGS sequence"/>
</dbReference>
<evidence type="ECO:0000256" key="5">
    <source>
        <dbReference type="ARBA" id="ARBA00022692"/>
    </source>
</evidence>
<feature type="transmembrane region" description="Helical" evidence="14">
    <location>
        <begin position="367"/>
        <end position="385"/>
    </location>
</feature>
<evidence type="ECO:0000256" key="7">
    <source>
        <dbReference type="ARBA" id="ARBA00022989"/>
    </source>
</evidence>
<evidence type="ECO:0000256" key="6">
    <source>
        <dbReference type="ARBA" id="ARBA00022847"/>
    </source>
</evidence>
<evidence type="ECO:0000256" key="4">
    <source>
        <dbReference type="ARBA" id="ARBA00022475"/>
    </source>
</evidence>
<comment type="subcellular location">
    <subcellularLocation>
        <location evidence="1">Cell membrane</location>
        <topology evidence="1">Multi-pass membrane protein</topology>
    </subcellularLocation>
</comment>
<dbReference type="Pfam" id="PF00474">
    <property type="entry name" value="SSF"/>
    <property type="match status" value="1"/>
</dbReference>
<feature type="transmembrane region" description="Helical" evidence="14">
    <location>
        <begin position="78"/>
        <end position="95"/>
    </location>
</feature>
<feature type="transmembrane region" description="Helical" evidence="14">
    <location>
        <begin position="391"/>
        <end position="412"/>
    </location>
</feature>
<evidence type="ECO:0000256" key="2">
    <source>
        <dbReference type="ARBA" id="ARBA00006434"/>
    </source>
</evidence>
<dbReference type="InterPro" id="IPR050277">
    <property type="entry name" value="Sodium:Solute_Symporter"/>
</dbReference>
<evidence type="ECO:0000256" key="12">
    <source>
        <dbReference type="ARBA" id="ARBA00033708"/>
    </source>
</evidence>
<dbReference type="GO" id="GO:0006814">
    <property type="term" value="P:sodium ion transport"/>
    <property type="evidence" value="ECO:0007669"/>
    <property type="project" value="UniProtKB-KW"/>
</dbReference>
<keyword evidence="11" id="KW-0739">Sodium transport</keyword>
<dbReference type="InterPro" id="IPR001734">
    <property type="entry name" value="Na/solute_symporter"/>
</dbReference>
<feature type="transmembrane region" description="Helical" evidence="14">
    <location>
        <begin position="314"/>
        <end position="332"/>
    </location>
</feature>
<gene>
    <name evidence="15" type="ORF">FHR96_002431</name>
</gene>
<keyword evidence="5 14" id="KW-0812">Transmembrane</keyword>
<accession>A0A7W5BYL1</accession>
<dbReference type="RefSeq" id="WP_183387922.1">
    <property type="nucleotide sequence ID" value="NZ_JACHXM010000010.1"/>
</dbReference>
<dbReference type="CDD" id="cd10322">
    <property type="entry name" value="SLC5sbd"/>
    <property type="match status" value="1"/>
</dbReference>
<sequence length="475" mass="50016">MLNWILLGVSAAILVGLSLHSMRAAGDKEESGFLVANNSLGPFVAAATLIATGYSGFVFIGSPGVAYEYGSLELFSNVFYAPAFLIATLFFANFLRRKAASLGSRTMPEYVAQTHSGGRSGRWLQGLTALIIVLLLGVFLISQVKAIGLLVSSWLGVSTTTGALLITLLVIGYTMFGGLRAVAWTDALMVLGMVMGSCVIAYVIFVQVGLGELIGRLDALDPELANPSTGAPYGDSKASAFLLLPYAFLWAAALPFMSVRFLAIKQGVSMARVGIWVAVLGLALNFTPLAGLYAKAYFPSLASPDLAMPTFLEHGVGPLMSSVMTLFILFAMKSTANSLMHTVSTALSYDLRSALGKREGFTTTMTFNRLMVLIVGVSAFIGMAYLPPVMILWLGILGNGTLMASLFGVTLCSTFWQGSAAGAFASIAAGFGVSAWLLLGSDLGWVQGPLYGCLASAACYVGVSLMTRRVAVYAT</sequence>
<evidence type="ECO:0000256" key="11">
    <source>
        <dbReference type="ARBA" id="ARBA00023201"/>
    </source>
</evidence>
<reference evidence="15 16" key="1">
    <citation type="submission" date="2020-08" db="EMBL/GenBank/DDBJ databases">
        <title>Genomic Encyclopedia of Type Strains, Phase III (KMG-III): the genomes of soil and plant-associated and newly described type strains.</title>
        <authorList>
            <person name="Whitman W."/>
        </authorList>
    </citation>
    <scope>NUCLEOTIDE SEQUENCE [LARGE SCALE GENOMIC DNA]</scope>
    <source>
        <strain evidence="15 16">CECT 5995</strain>
    </source>
</reference>
<feature type="transmembrane region" description="Helical" evidence="14">
    <location>
        <begin position="188"/>
        <end position="210"/>
    </location>
</feature>
<evidence type="ECO:0000256" key="1">
    <source>
        <dbReference type="ARBA" id="ARBA00004651"/>
    </source>
</evidence>
<feature type="transmembrane region" description="Helical" evidence="14">
    <location>
        <begin position="275"/>
        <end position="294"/>
    </location>
</feature>
<dbReference type="GO" id="GO:0005886">
    <property type="term" value="C:plasma membrane"/>
    <property type="evidence" value="ECO:0007669"/>
    <property type="project" value="UniProtKB-SubCell"/>
</dbReference>
<feature type="transmembrane region" description="Helical" evidence="14">
    <location>
        <begin position="243"/>
        <end position="263"/>
    </location>
</feature>
<name>A0A7W5BYL1_9GAMM</name>
<evidence type="ECO:0000313" key="15">
    <source>
        <dbReference type="EMBL" id="MBB3141552.1"/>
    </source>
</evidence>
<comment type="caution">
    <text evidence="15">The sequence shown here is derived from an EMBL/GenBank/DDBJ whole genome shotgun (WGS) entry which is preliminary data.</text>
</comment>
<dbReference type="PANTHER" id="PTHR48086:SF3">
    <property type="entry name" value="SODIUM_PROLINE SYMPORTER"/>
    <property type="match status" value="1"/>
</dbReference>
<feature type="transmembrane region" description="Helical" evidence="14">
    <location>
        <begin position="123"/>
        <end position="142"/>
    </location>
</feature>
<dbReference type="PROSITE" id="PS50283">
    <property type="entry name" value="NA_SOLUT_SYMP_3"/>
    <property type="match status" value="1"/>
</dbReference>
<evidence type="ECO:0000256" key="3">
    <source>
        <dbReference type="ARBA" id="ARBA00022448"/>
    </source>
</evidence>
<keyword evidence="9" id="KW-0406">Ion transport</keyword>
<protein>
    <submittedName>
        <fullName evidence="15">Sodium/pantothenate symporter</fullName>
    </submittedName>
</protein>
<feature type="transmembrane region" description="Helical" evidence="14">
    <location>
        <begin position="154"/>
        <end position="176"/>
    </location>
</feature>
<keyword evidence="6" id="KW-0769">Symport</keyword>
<proteinExistence type="inferred from homology"/>
<feature type="transmembrane region" description="Helical" evidence="14">
    <location>
        <begin position="419"/>
        <end position="439"/>
    </location>
</feature>